<name>A0AAN8MIR5_9TELE</name>
<sequence length="190" mass="21449">MMLSRIMESGGTLMSVNFTLPKSALGHLTCLRILLLHNNQMKRLEDCVAELRNLQHLHTVTLFLNRFSQKTGCRHYVVHNLPSVQLLDRRGMKQEERNSSLQLFSTEYHCVPQSLAFGRRAETPASRETGIYGEGRHLTHGAHSMRQQIRVCAGPCRDLSCSSPLWTGGPSPPPKEWSQPGANILTVMFR</sequence>
<accession>A0AAN8MIR5</accession>
<comment type="caution">
    <text evidence="1">The sequence shown here is derived from an EMBL/GenBank/DDBJ whole genome shotgun (WGS) entry which is preliminary data.</text>
</comment>
<dbReference type="Pfam" id="PF14580">
    <property type="entry name" value="LRR_9"/>
    <property type="match status" value="1"/>
</dbReference>
<dbReference type="AlphaFoldDB" id="A0AAN8MIR5"/>
<organism evidence="1 2">
    <name type="scientific">Coregonus suidteri</name>
    <dbReference type="NCBI Taxonomy" id="861788"/>
    <lineage>
        <taxon>Eukaryota</taxon>
        <taxon>Metazoa</taxon>
        <taxon>Chordata</taxon>
        <taxon>Craniata</taxon>
        <taxon>Vertebrata</taxon>
        <taxon>Euteleostomi</taxon>
        <taxon>Actinopterygii</taxon>
        <taxon>Neopterygii</taxon>
        <taxon>Teleostei</taxon>
        <taxon>Protacanthopterygii</taxon>
        <taxon>Salmoniformes</taxon>
        <taxon>Salmonidae</taxon>
        <taxon>Coregoninae</taxon>
        <taxon>Coregonus</taxon>
    </lineage>
</organism>
<reference evidence="1 2" key="1">
    <citation type="submission" date="2021-04" db="EMBL/GenBank/DDBJ databases">
        <authorList>
            <person name="De Guttry C."/>
            <person name="Zahm M."/>
            <person name="Klopp C."/>
            <person name="Cabau C."/>
            <person name="Louis A."/>
            <person name="Berthelot C."/>
            <person name="Parey E."/>
            <person name="Roest Crollius H."/>
            <person name="Montfort J."/>
            <person name="Robinson-Rechavi M."/>
            <person name="Bucao C."/>
            <person name="Bouchez O."/>
            <person name="Gislard M."/>
            <person name="Lluch J."/>
            <person name="Milhes M."/>
            <person name="Lampietro C."/>
            <person name="Lopez Roques C."/>
            <person name="Donnadieu C."/>
            <person name="Braasch I."/>
            <person name="Desvignes T."/>
            <person name="Postlethwait J."/>
            <person name="Bobe J."/>
            <person name="Wedekind C."/>
            <person name="Guiguen Y."/>
        </authorList>
    </citation>
    <scope>NUCLEOTIDE SEQUENCE [LARGE SCALE GENOMIC DNA]</scope>
    <source>
        <strain evidence="1">Cs_M1</strain>
        <tissue evidence="1">Blood</tissue>
    </source>
</reference>
<proteinExistence type="predicted"/>
<evidence type="ECO:0000313" key="2">
    <source>
        <dbReference type="Proteomes" id="UP001356427"/>
    </source>
</evidence>
<dbReference type="PANTHER" id="PTHR46759:SF1">
    <property type="entry name" value="LEUCINE-RICH REPEAT-CONTAINING PROTEIN 72"/>
    <property type="match status" value="1"/>
</dbReference>
<dbReference type="InterPro" id="IPR032675">
    <property type="entry name" value="LRR_dom_sf"/>
</dbReference>
<dbReference type="InterPro" id="IPR042655">
    <property type="entry name" value="LRC72"/>
</dbReference>
<dbReference type="PANTHER" id="PTHR46759">
    <property type="entry name" value="LEUCINE-RICH REPEAT-CONTAINING PROTEIN 72"/>
    <property type="match status" value="1"/>
</dbReference>
<evidence type="ECO:0000313" key="1">
    <source>
        <dbReference type="EMBL" id="KAK6326207.1"/>
    </source>
</evidence>
<gene>
    <name evidence="1" type="ORF">J4Q44_G00018520</name>
</gene>
<dbReference type="Proteomes" id="UP001356427">
    <property type="component" value="Unassembled WGS sequence"/>
</dbReference>
<dbReference type="Gene3D" id="3.80.10.10">
    <property type="entry name" value="Ribonuclease Inhibitor"/>
    <property type="match status" value="1"/>
</dbReference>
<protein>
    <submittedName>
        <fullName evidence="1">Uncharacterized protein</fullName>
    </submittedName>
</protein>
<dbReference type="SUPFAM" id="SSF52058">
    <property type="entry name" value="L domain-like"/>
    <property type="match status" value="1"/>
</dbReference>
<keyword evidence="2" id="KW-1185">Reference proteome</keyword>
<dbReference type="EMBL" id="JAGTTL010000002">
    <property type="protein sequence ID" value="KAK6326207.1"/>
    <property type="molecule type" value="Genomic_DNA"/>
</dbReference>